<dbReference type="InterPro" id="IPR046373">
    <property type="entry name" value="Acyl-CoA_Oxase/DH_mid-dom_sf"/>
</dbReference>
<evidence type="ECO:0000256" key="6">
    <source>
        <dbReference type="ARBA" id="ARBA00023002"/>
    </source>
</evidence>
<evidence type="ECO:0000259" key="9">
    <source>
        <dbReference type="Pfam" id="PF02770"/>
    </source>
</evidence>
<name>A0A1H3PXE3_9ACTN</name>
<dbReference type="Pfam" id="PF02770">
    <property type="entry name" value="Acyl-CoA_dh_M"/>
    <property type="match status" value="1"/>
</dbReference>
<dbReference type="STRING" id="1137993.SAMN05660209_04519"/>
<dbReference type="InterPro" id="IPR013786">
    <property type="entry name" value="AcylCoA_DH/ox_N"/>
</dbReference>
<dbReference type="EMBL" id="FNOT01000018">
    <property type="protein sequence ID" value="SDZ05797.1"/>
    <property type="molecule type" value="Genomic_DNA"/>
</dbReference>
<accession>A0A1H3PXE3</accession>
<keyword evidence="12" id="KW-1185">Reference proteome</keyword>
<dbReference type="Gene3D" id="1.10.540.10">
    <property type="entry name" value="Acyl-CoA dehydrogenase/oxidase, N-terminal domain"/>
    <property type="match status" value="1"/>
</dbReference>
<evidence type="ECO:0000256" key="4">
    <source>
        <dbReference type="ARBA" id="ARBA00022630"/>
    </source>
</evidence>
<dbReference type="InterPro" id="IPR009100">
    <property type="entry name" value="AcylCoA_DH/oxidase_NM_dom_sf"/>
</dbReference>
<dbReference type="PANTHER" id="PTHR48083">
    <property type="entry name" value="MEDIUM-CHAIN SPECIFIC ACYL-COA DEHYDROGENASE, MITOCHONDRIAL-RELATED"/>
    <property type="match status" value="1"/>
</dbReference>
<dbReference type="Proteomes" id="UP000198921">
    <property type="component" value="Unassembled WGS sequence"/>
</dbReference>
<dbReference type="InterPro" id="IPR006091">
    <property type="entry name" value="Acyl-CoA_Oxase/DH_mid-dom"/>
</dbReference>
<evidence type="ECO:0000313" key="12">
    <source>
        <dbReference type="Proteomes" id="UP000198921"/>
    </source>
</evidence>
<proteinExistence type="inferred from homology"/>
<dbReference type="Gene3D" id="1.20.140.10">
    <property type="entry name" value="Butyryl-CoA Dehydrogenase, subunit A, domain 3"/>
    <property type="match status" value="1"/>
</dbReference>
<gene>
    <name evidence="11" type="ORF">SAMN05660209_04519</name>
</gene>
<dbReference type="SUPFAM" id="SSF56645">
    <property type="entry name" value="Acyl-CoA dehydrogenase NM domain-like"/>
    <property type="match status" value="1"/>
</dbReference>
<dbReference type="GO" id="GO:0003995">
    <property type="term" value="F:acyl-CoA dehydrogenase activity"/>
    <property type="evidence" value="ECO:0007669"/>
    <property type="project" value="TreeGrafter"/>
</dbReference>
<dbReference type="InterPro" id="IPR037069">
    <property type="entry name" value="AcylCoA_DH/ox_N_sf"/>
</dbReference>
<evidence type="ECO:0000256" key="5">
    <source>
        <dbReference type="ARBA" id="ARBA00022827"/>
    </source>
</evidence>
<dbReference type="SUPFAM" id="SSF47203">
    <property type="entry name" value="Acyl-CoA dehydrogenase C-terminal domain-like"/>
    <property type="match status" value="1"/>
</dbReference>
<dbReference type="InterPro" id="IPR009075">
    <property type="entry name" value="AcylCo_DH/oxidase_C"/>
</dbReference>
<evidence type="ECO:0000259" key="10">
    <source>
        <dbReference type="Pfam" id="PF02771"/>
    </source>
</evidence>
<sequence>MDFALSARAEDVCGRMWDFMREQVFPAEPVYDAWRAERGHDNHEHPPVLEELKVEARKRGLWNLFHHELGGLTNLEYASVAEVMGWSPVIAPEVTNCGAPDTGNMETLMLFGTPEQKQRWLDPLLEGEIRSGFAMTEPDVASSDARNVQTSIVRDGDDYVVNGRKWWITGTADERCQIFIVMGKTDPDGPPHRQQSMVLVPRDTPGFEIVRHLPVFGYQDQHGHSELRFTDVRVPASNILAGEGDGFMIAQARLGPGRIHHCMRAIGMAERALALMVERTKARVAFGRPLADQGTVREAIALSRIEIDQARLYVLKTADLIDKYGAKGARTEISAIKVAAPKVALDVIDRAIQVHGGAGVSDDTPLAGFWAHARTLRIVDGPDAVHVRGVAKEELARERPYSG</sequence>
<dbReference type="OrthoDB" id="8876745at2"/>
<dbReference type="PANTHER" id="PTHR48083:SF13">
    <property type="entry name" value="ACYL-COA DEHYDROGENASE FAMILY MEMBER 11"/>
    <property type="match status" value="1"/>
</dbReference>
<dbReference type="InterPro" id="IPR036250">
    <property type="entry name" value="AcylCo_DH-like_C"/>
</dbReference>
<evidence type="ECO:0000256" key="1">
    <source>
        <dbReference type="ARBA" id="ARBA00001974"/>
    </source>
</evidence>
<dbReference type="Pfam" id="PF02771">
    <property type="entry name" value="Acyl-CoA_dh_N"/>
    <property type="match status" value="1"/>
</dbReference>
<evidence type="ECO:0000256" key="3">
    <source>
        <dbReference type="ARBA" id="ARBA00011738"/>
    </source>
</evidence>
<organism evidence="11 12">
    <name type="scientific">Geodermatophilus africanus</name>
    <dbReference type="NCBI Taxonomy" id="1137993"/>
    <lineage>
        <taxon>Bacteria</taxon>
        <taxon>Bacillati</taxon>
        <taxon>Actinomycetota</taxon>
        <taxon>Actinomycetes</taxon>
        <taxon>Geodermatophilales</taxon>
        <taxon>Geodermatophilaceae</taxon>
        <taxon>Geodermatophilus</taxon>
    </lineage>
</organism>
<dbReference type="Pfam" id="PF00441">
    <property type="entry name" value="Acyl-CoA_dh_1"/>
    <property type="match status" value="1"/>
</dbReference>
<dbReference type="FunFam" id="2.40.110.10:FF:000002">
    <property type="entry name" value="Acyl-CoA dehydrogenase fadE12"/>
    <property type="match status" value="1"/>
</dbReference>
<reference evidence="12" key="1">
    <citation type="submission" date="2016-10" db="EMBL/GenBank/DDBJ databases">
        <authorList>
            <person name="Varghese N."/>
            <person name="Submissions S."/>
        </authorList>
    </citation>
    <scope>NUCLEOTIDE SEQUENCE [LARGE SCALE GENOMIC DNA]</scope>
    <source>
        <strain evidence="12">DSM 45422</strain>
    </source>
</reference>
<keyword evidence="6 7" id="KW-0560">Oxidoreductase</keyword>
<dbReference type="InterPro" id="IPR050741">
    <property type="entry name" value="Acyl-CoA_dehydrogenase"/>
</dbReference>
<dbReference type="Gene3D" id="2.40.110.10">
    <property type="entry name" value="Butyryl-CoA Dehydrogenase, subunit A, domain 2"/>
    <property type="match status" value="1"/>
</dbReference>
<comment type="similarity">
    <text evidence="2 7">Belongs to the acyl-CoA dehydrogenase family.</text>
</comment>
<comment type="subunit">
    <text evidence="3">Homodimer.</text>
</comment>
<dbReference type="GO" id="GO:0005737">
    <property type="term" value="C:cytoplasm"/>
    <property type="evidence" value="ECO:0007669"/>
    <property type="project" value="TreeGrafter"/>
</dbReference>
<evidence type="ECO:0000256" key="2">
    <source>
        <dbReference type="ARBA" id="ARBA00009347"/>
    </source>
</evidence>
<comment type="cofactor">
    <cofactor evidence="1 7">
        <name>FAD</name>
        <dbReference type="ChEBI" id="CHEBI:57692"/>
    </cofactor>
</comment>
<evidence type="ECO:0000313" key="11">
    <source>
        <dbReference type="EMBL" id="SDZ05797.1"/>
    </source>
</evidence>
<dbReference type="GO" id="GO:0050660">
    <property type="term" value="F:flavin adenine dinucleotide binding"/>
    <property type="evidence" value="ECO:0007669"/>
    <property type="project" value="InterPro"/>
</dbReference>
<dbReference type="RefSeq" id="WP_091161197.1">
    <property type="nucleotide sequence ID" value="NZ_FNOT01000018.1"/>
</dbReference>
<feature type="domain" description="Acyl-CoA oxidase/dehydrogenase middle" evidence="9">
    <location>
        <begin position="132"/>
        <end position="232"/>
    </location>
</feature>
<feature type="domain" description="Acyl-CoA dehydrogenase/oxidase N-terminal" evidence="10">
    <location>
        <begin position="32"/>
        <end position="128"/>
    </location>
</feature>
<evidence type="ECO:0000259" key="8">
    <source>
        <dbReference type="Pfam" id="PF00441"/>
    </source>
</evidence>
<feature type="domain" description="Acyl-CoA dehydrogenase/oxidase C-terminal" evidence="8">
    <location>
        <begin position="244"/>
        <end position="393"/>
    </location>
</feature>
<dbReference type="AlphaFoldDB" id="A0A1H3PXE3"/>
<protein>
    <submittedName>
        <fullName evidence="11">Acyl-CoA dehydrogenase</fullName>
    </submittedName>
</protein>
<evidence type="ECO:0000256" key="7">
    <source>
        <dbReference type="RuleBase" id="RU362125"/>
    </source>
</evidence>
<keyword evidence="4 7" id="KW-0285">Flavoprotein</keyword>
<keyword evidence="5 7" id="KW-0274">FAD</keyword>
<dbReference type="GO" id="GO:0033539">
    <property type="term" value="P:fatty acid beta-oxidation using acyl-CoA dehydrogenase"/>
    <property type="evidence" value="ECO:0007669"/>
    <property type="project" value="TreeGrafter"/>
</dbReference>